<organism evidence="2">
    <name type="scientific">Isoptericola variabilis (strain 225)</name>
    <dbReference type="NCBI Taxonomy" id="743718"/>
    <lineage>
        <taxon>Bacteria</taxon>
        <taxon>Bacillati</taxon>
        <taxon>Actinomycetota</taxon>
        <taxon>Actinomycetes</taxon>
        <taxon>Micrococcales</taxon>
        <taxon>Promicromonosporaceae</taxon>
        <taxon>Isoptericola</taxon>
    </lineage>
</organism>
<sequence>MAHAGAPPTSRLSSHGMRVEKRWATVKECRPHGTSQVTVPDVTGEIIEGGEGQFVGELSNLTAVNDGGVPTLTGTITDLATGESQEFSAPIQGMDASDACDVLNLDLGPLHLDVLGLVVDLEPVVLDITAERGPGNLLGNLLCAVAGLFDNLGHGGGSGGLGGVVNGIVNILNRLLSGLGL</sequence>
<dbReference type="HOGENOM" id="CLU_126942_0_0_11"/>
<dbReference type="Proteomes" id="UP000009236">
    <property type="component" value="Chromosome"/>
</dbReference>
<accession>F6FRL0</accession>
<dbReference type="KEGG" id="iva:Isova_2351"/>
<proteinExistence type="predicted"/>
<reference evidence="1 2" key="1">
    <citation type="submission" date="2011-05" db="EMBL/GenBank/DDBJ databases">
        <title>Complete sequence of Isoptericola variabilis 225.</title>
        <authorList>
            <consortium name="US DOE Joint Genome Institute"/>
            <person name="Lucas S."/>
            <person name="Han J."/>
            <person name="Lapidus A."/>
            <person name="Cheng J.-F."/>
            <person name="Goodwin L."/>
            <person name="Pitluck S."/>
            <person name="Peters L."/>
            <person name="Mikhailova N."/>
            <person name="Zeytun A."/>
            <person name="Han C."/>
            <person name="Tapia R."/>
            <person name="Land M."/>
            <person name="Hauser L."/>
            <person name="Kyrpides N."/>
            <person name="Ivanova N."/>
            <person name="Pagani I."/>
            <person name="Siebers A."/>
            <person name="Allgaier M."/>
            <person name="Thelen M."/>
            <person name="Hugenholtz P."/>
            <person name="Gladden J."/>
            <person name="Woyke T."/>
        </authorList>
    </citation>
    <scope>NUCLEOTIDE SEQUENCE [LARGE SCALE GENOMIC DNA]</scope>
    <source>
        <strain evidence="2">225</strain>
    </source>
</reference>
<protein>
    <submittedName>
        <fullName evidence="1">Uncharacterized protein</fullName>
    </submittedName>
</protein>
<gene>
    <name evidence="1" type="ordered locus">Isova_2351</name>
</gene>
<name>F6FRL0_ISOV2</name>
<dbReference type="eggNOG" id="ENOG50334U4">
    <property type="taxonomic scope" value="Bacteria"/>
</dbReference>
<evidence type="ECO:0000313" key="2">
    <source>
        <dbReference type="Proteomes" id="UP000009236"/>
    </source>
</evidence>
<keyword evidence="2" id="KW-1185">Reference proteome</keyword>
<evidence type="ECO:0000313" key="1">
    <source>
        <dbReference type="EMBL" id="AEG45068.1"/>
    </source>
</evidence>
<dbReference type="EMBL" id="CP002810">
    <property type="protein sequence ID" value="AEG45068.1"/>
    <property type="molecule type" value="Genomic_DNA"/>
</dbReference>
<dbReference type="AlphaFoldDB" id="F6FRL0"/>